<dbReference type="Pfam" id="PF07583">
    <property type="entry name" value="PSCyt2"/>
    <property type="match status" value="1"/>
</dbReference>
<feature type="domain" description="DUF1549" evidence="1">
    <location>
        <begin position="245"/>
        <end position="440"/>
    </location>
</feature>
<organism evidence="3 4">
    <name type="scientific">Anatilimnocola aggregata</name>
    <dbReference type="NCBI Taxonomy" id="2528021"/>
    <lineage>
        <taxon>Bacteria</taxon>
        <taxon>Pseudomonadati</taxon>
        <taxon>Planctomycetota</taxon>
        <taxon>Planctomycetia</taxon>
        <taxon>Pirellulales</taxon>
        <taxon>Pirellulaceae</taxon>
        <taxon>Anatilimnocola</taxon>
    </lineage>
</organism>
<evidence type="ECO:0000313" key="4">
    <source>
        <dbReference type="Proteomes" id="UP000315017"/>
    </source>
</evidence>
<gene>
    <name evidence="3" type="ORF">ETAA8_29740</name>
</gene>
<feature type="domain" description="DUF1553" evidence="2">
    <location>
        <begin position="501"/>
        <end position="636"/>
    </location>
</feature>
<evidence type="ECO:0000259" key="2">
    <source>
        <dbReference type="Pfam" id="PF07587"/>
    </source>
</evidence>
<sequence length="754" mass="83552">MTPDRDDHLLDGCLDEVLGGRTPPDLTARIMQAWAMRRQSGVEGNLHELNGHLPQLPGPPIETLPLEIAPREITAQSAVPTAVVRAITPPPPPASDFAPVRRATVHRPRSRTAAWPWFAAACLAGIGAAVALFTSSEWNTGPGPVVVKPQPKPSVPNGVAQNHNVPAPVIATKPAPKLPSKKDDTFKPAPQIVEAMPDKRPLRPAPVPGELPQEKQPPVAAVNVHELVNKTYDRAISDAEVVSFINTSLTQSWKDNNVQPSPAASDEEWCRRAFIRLLGRIPTVDEVRKFAGDKNRDKRDRLVTQLTDGEQYAEQFNAHWAGVWSNLLIGRTMGQESEKIASRAGLEQYLRQSLAAKKPYYQLVYELLTAEGSAQPGSADYNGAVNFLVASLGQDATLATARTSRLFLGQQLQCAQCHQHPTNDWGQHQYWALNAFLRQAKVEQVAGVTRLTNQDFVDKKNVTTEGEVYFELPNGTIRATGPAFVDGKKIPASGRLDEVNRREELAKLVVTSPQFSPALVNRLWSHYFGYGFTRPVDDIGPSNQPSHPELLSRLSEQFAAHNYDVRKLMKWMVLSDAFGRSSRITPQNVADAPDAGGAPLFSHYYMRQLQAEEAYNSLLIAADLRKKSANQKDLENARIDWLAQFQRPMGTDDNEEETHFNGAVRQSLIMMNGDLMRRAVSSGEGSLIKHLQQSNLKQEEKVEHLFLAALSRQPNKRELEAVKKIAAQHPDNPAAVLEDIWWALLNSNEFILDH</sequence>
<proteinExistence type="predicted"/>
<dbReference type="InterPro" id="IPR011444">
    <property type="entry name" value="DUF1549"/>
</dbReference>
<name>A0A517YCB4_9BACT</name>
<dbReference type="EMBL" id="CP036274">
    <property type="protein sequence ID" value="QDU27883.1"/>
    <property type="molecule type" value="Genomic_DNA"/>
</dbReference>
<dbReference type="PANTHER" id="PTHR35889:SF3">
    <property type="entry name" value="F-BOX DOMAIN-CONTAINING PROTEIN"/>
    <property type="match status" value="1"/>
</dbReference>
<dbReference type="RefSeq" id="WP_202921830.1">
    <property type="nucleotide sequence ID" value="NZ_CP036274.1"/>
</dbReference>
<reference evidence="3 4" key="1">
    <citation type="submission" date="2019-02" db="EMBL/GenBank/DDBJ databases">
        <title>Deep-cultivation of Planctomycetes and their phenomic and genomic characterization uncovers novel biology.</title>
        <authorList>
            <person name="Wiegand S."/>
            <person name="Jogler M."/>
            <person name="Boedeker C."/>
            <person name="Pinto D."/>
            <person name="Vollmers J."/>
            <person name="Rivas-Marin E."/>
            <person name="Kohn T."/>
            <person name="Peeters S.H."/>
            <person name="Heuer A."/>
            <person name="Rast P."/>
            <person name="Oberbeckmann S."/>
            <person name="Bunk B."/>
            <person name="Jeske O."/>
            <person name="Meyerdierks A."/>
            <person name="Storesund J.E."/>
            <person name="Kallscheuer N."/>
            <person name="Luecker S."/>
            <person name="Lage O.M."/>
            <person name="Pohl T."/>
            <person name="Merkel B.J."/>
            <person name="Hornburger P."/>
            <person name="Mueller R.-W."/>
            <person name="Bruemmer F."/>
            <person name="Labrenz M."/>
            <person name="Spormann A.M."/>
            <person name="Op den Camp H."/>
            <person name="Overmann J."/>
            <person name="Amann R."/>
            <person name="Jetten M.S.M."/>
            <person name="Mascher T."/>
            <person name="Medema M.H."/>
            <person name="Devos D.P."/>
            <person name="Kaster A.-K."/>
            <person name="Ovreas L."/>
            <person name="Rohde M."/>
            <person name="Galperin M.Y."/>
            <person name="Jogler C."/>
        </authorList>
    </citation>
    <scope>NUCLEOTIDE SEQUENCE [LARGE SCALE GENOMIC DNA]</scope>
    <source>
        <strain evidence="3 4">ETA_A8</strain>
    </source>
</reference>
<dbReference type="Proteomes" id="UP000315017">
    <property type="component" value="Chromosome"/>
</dbReference>
<dbReference type="AlphaFoldDB" id="A0A517YCB4"/>
<evidence type="ECO:0000259" key="1">
    <source>
        <dbReference type="Pfam" id="PF07583"/>
    </source>
</evidence>
<dbReference type="PANTHER" id="PTHR35889">
    <property type="entry name" value="CYCLOINULO-OLIGOSACCHARIDE FRUCTANOTRANSFERASE-RELATED"/>
    <property type="match status" value="1"/>
</dbReference>
<evidence type="ECO:0000313" key="3">
    <source>
        <dbReference type="EMBL" id="QDU27883.1"/>
    </source>
</evidence>
<accession>A0A517YCB4</accession>
<keyword evidence="4" id="KW-1185">Reference proteome</keyword>
<dbReference type="KEGG" id="aagg:ETAA8_29740"/>
<dbReference type="InterPro" id="IPR022655">
    <property type="entry name" value="DUF1553"/>
</dbReference>
<protein>
    <recommendedName>
        <fullName evidence="5">DUF1553 domain-containing protein</fullName>
    </recommendedName>
</protein>
<dbReference type="Pfam" id="PF07587">
    <property type="entry name" value="PSD1"/>
    <property type="match status" value="1"/>
</dbReference>
<evidence type="ECO:0008006" key="5">
    <source>
        <dbReference type="Google" id="ProtNLM"/>
    </source>
</evidence>